<keyword evidence="5" id="KW-0969">Cilium</keyword>
<comment type="subunit">
    <text evidence="4">Interacts with translational regulator CsrA and flagellin(s).</text>
</comment>
<keyword evidence="4" id="KW-0143">Chaperone</keyword>
<keyword evidence="3 4" id="KW-0810">Translation regulation</keyword>
<dbReference type="PANTHER" id="PTHR39190:SF1">
    <property type="entry name" value="FLAGELLAR ASSEMBLY FACTOR FLIW"/>
    <property type="match status" value="1"/>
</dbReference>
<keyword evidence="1 4" id="KW-0963">Cytoplasm</keyword>
<dbReference type="Proteomes" id="UP001580407">
    <property type="component" value="Unassembled WGS sequence"/>
</dbReference>
<dbReference type="Pfam" id="PF02623">
    <property type="entry name" value="FliW"/>
    <property type="match status" value="1"/>
</dbReference>
<keyword evidence="2 4" id="KW-1005">Bacterial flagellum biogenesis</keyword>
<dbReference type="InterPro" id="IPR003775">
    <property type="entry name" value="Flagellar_assembly_factor_FliW"/>
</dbReference>
<dbReference type="EMBL" id="JBHILM010000015">
    <property type="protein sequence ID" value="MFB5682171.1"/>
    <property type="molecule type" value="Genomic_DNA"/>
</dbReference>
<comment type="similarity">
    <text evidence="4">Belongs to the FliW family.</text>
</comment>
<keyword evidence="6" id="KW-1185">Reference proteome</keyword>
<gene>
    <name evidence="4 5" type="primary">fliW</name>
    <name evidence="5" type="ORF">ACE3NQ_14700</name>
</gene>
<keyword evidence="5" id="KW-0282">Flagellum</keyword>
<evidence type="ECO:0000256" key="1">
    <source>
        <dbReference type="ARBA" id="ARBA00022490"/>
    </source>
</evidence>
<dbReference type="HAMAP" id="MF_01185">
    <property type="entry name" value="FliW"/>
    <property type="match status" value="1"/>
</dbReference>
<evidence type="ECO:0000256" key="3">
    <source>
        <dbReference type="ARBA" id="ARBA00022845"/>
    </source>
</evidence>
<keyword evidence="5" id="KW-0966">Cell projection</keyword>
<name>A0ABV5B8Z9_9BACL</name>
<dbReference type="Gene3D" id="2.30.290.10">
    <property type="entry name" value="BH3618-like"/>
    <property type="match status" value="1"/>
</dbReference>
<evidence type="ECO:0000313" key="6">
    <source>
        <dbReference type="Proteomes" id="UP001580407"/>
    </source>
</evidence>
<evidence type="ECO:0000256" key="2">
    <source>
        <dbReference type="ARBA" id="ARBA00022795"/>
    </source>
</evidence>
<sequence length="146" mass="17178">MFIQTSRFGEIEVQEKDMITFVSPVLGFANLKKYVIINALENSLFQYMQSLEDKDLTFVLADPFQWFPDYEFELERRWLQKLKLKSKKDVDIWAITTLRSSSDISINLKAPIVINTKSNEAAQIILEGLDYPTRYSLIDNRQEEMR</sequence>
<reference evidence="5 6" key="1">
    <citation type="submission" date="2024-09" db="EMBL/GenBank/DDBJ databases">
        <authorList>
            <person name="Ruan L."/>
        </authorList>
    </citation>
    <scope>NUCLEOTIDE SEQUENCE [LARGE SCALE GENOMIC DNA]</scope>
    <source>
        <strain evidence="5 6">D33</strain>
    </source>
</reference>
<protein>
    <recommendedName>
        <fullName evidence="4">Flagellar assembly factor FliW</fullName>
    </recommendedName>
</protein>
<dbReference type="InterPro" id="IPR024046">
    <property type="entry name" value="Flagellar_assmbl_FliW_dom_sf"/>
</dbReference>
<comment type="function">
    <text evidence="4">Acts as an anti-CsrA protein, binds CsrA and prevents it from repressing translation of its target genes, one of which is flagellin. Binds to flagellin and participates in the assembly of the flagellum.</text>
</comment>
<dbReference type="SUPFAM" id="SSF141457">
    <property type="entry name" value="BH3618-like"/>
    <property type="match status" value="1"/>
</dbReference>
<evidence type="ECO:0000313" key="5">
    <source>
        <dbReference type="EMBL" id="MFB5682171.1"/>
    </source>
</evidence>
<comment type="caution">
    <text evidence="5">The sequence shown here is derived from an EMBL/GenBank/DDBJ whole genome shotgun (WGS) entry which is preliminary data.</text>
</comment>
<organism evidence="5 6">
    <name type="scientific">Paenibacillus terreus</name>
    <dbReference type="NCBI Taxonomy" id="1387834"/>
    <lineage>
        <taxon>Bacteria</taxon>
        <taxon>Bacillati</taxon>
        <taxon>Bacillota</taxon>
        <taxon>Bacilli</taxon>
        <taxon>Bacillales</taxon>
        <taxon>Paenibacillaceae</taxon>
        <taxon>Paenibacillus</taxon>
    </lineage>
</organism>
<comment type="subcellular location">
    <subcellularLocation>
        <location evidence="4">Cytoplasm</location>
    </subcellularLocation>
</comment>
<proteinExistence type="inferred from homology"/>
<evidence type="ECO:0000256" key="4">
    <source>
        <dbReference type="HAMAP-Rule" id="MF_01185"/>
    </source>
</evidence>
<dbReference type="PANTHER" id="PTHR39190">
    <property type="entry name" value="FLAGELLAR ASSEMBLY FACTOR FLIW"/>
    <property type="match status" value="1"/>
</dbReference>
<dbReference type="RefSeq" id="WP_375525928.1">
    <property type="nucleotide sequence ID" value="NZ_JBHILM010000015.1"/>
</dbReference>
<accession>A0ABV5B8Z9</accession>